<evidence type="ECO:0000313" key="2">
    <source>
        <dbReference type="EMBL" id="KAK6160444.1"/>
    </source>
</evidence>
<evidence type="ECO:0000259" key="1">
    <source>
        <dbReference type="Pfam" id="PF13456"/>
    </source>
</evidence>
<dbReference type="InterPro" id="IPR036397">
    <property type="entry name" value="RNaseH_sf"/>
</dbReference>
<dbReference type="PANTHER" id="PTHR47723">
    <property type="entry name" value="OS05G0353850 PROTEIN"/>
    <property type="match status" value="1"/>
</dbReference>
<dbReference type="InterPro" id="IPR044730">
    <property type="entry name" value="RNase_H-like_dom_plant"/>
</dbReference>
<feature type="domain" description="RNase H type-1" evidence="1">
    <location>
        <begin position="53"/>
        <end position="172"/>
    </location>
</feature>
<protein>
    <recommendedName>
        <fullName evidence="1">RNase H type-1 domain-containing protein</fullName>
    </recommendedName>
</protein>
<dbReference type="InterPro" id="IPR002156">
    <property type="entry name" value="RNaseH_domain"/>
</dbReference>
<reference evidence="2 3" key="1">
    <citation type="journal article" date="2021" name="Comput. Struct. Biotechnol. J.">
        <title>De novo genome assembly of the potent medicinal plant Rehmannia glutinosa using nanopore technology.</title>
        <authorList>
            <person name="Ma L."/>
            <person name="Dong C."/>
            <person name="Song C."/>
            <person name="Wang X."/>
            <person name="Zheng X."/>
            <person name="Niu Y."/>
            <person name="Chen S."/>
            <person name="Feng W."/>
        </authorList>
    </citation>
    <scope>NUCLEOTIDE SEQUENCE [LARGE SCALE GENOMIC DNA]</scope>
    <source>
        <strain evidence="2">DH-2019</strain>
    </source>
</reference>
<gene>
    <name evidence="2" type="ORF">DH2020_003825</name>
</gene>
<dbReference type="CDD" id="cd06222">
    <property type="entry name" value="RNase_H_like"/>
    <property type="match status" value="1"/>
</dbReference>
<dbReference type="InterPro" id="IPR053151">
    <property type="entry name" value="RNase_H-like"/>
</dbReference>
<dbReference type="EMBL" id="JABTTQ020000003">
    <property type="protein sequence ID" value="KAK6160444.1"/>
    <property type="molecule type" value="Genomic_DNA"/>
</dbReference>
<proteinExistence type="predicted"/>
<accession>A0ABR0XMQ8</accession>
<keyword evidence="3" id="KW-1185">Reference proteome</keyword>
<sequence length="212" mass="23927">MQKLPFLTNLFQKKHWTGLQDIAQAAGYTFKASIHLHHLPYYGLNQPNWTKLNIDGDFNNLNQDVGIGGILRNEQGDTLWAFSGPFPQCHNPLAAECQALAISLQLIIPWDTSHLCIETDSTTLCTTIKNKLPRHWSIKGGLTIVHNSLKNRTFSISHVYREGNRVADKIANIGIVSQQLVQYNNDTLPLVVKGLARMDQLVFPSFRIVQRN</sequence>
<dbReference type="Proteomes" id="UP001318860">
    <property type="component" value="Unassembled WGS sequence"/>
</dbReference>
<comment type="caution">
    <text evidence="2">The sequence shown here is derived from an EMBL/GenBank/DDBJ whole genome shotgun (WGS) entry which is preliminary data.</text>
</comment>
<evidence type="ECO:0000313" key="3">
    <source>
        <dbReference type="Proteomes" id="UP001318860"/>
    </source>
</evidence>
<organism evidence="2 3">
    <name type="scientific">Rehmannia glutinosa</name>
    <name type="common">Chinese foxglove</name>
    <dbReference type="NCBI Taxonomy" id="99300"/>
    <lineage>
        <taxon>Eukaryota</taxon>
        <taxon>Viridiplantae</taxon>
        <taxon>Streptophyta</taxon>
        <taxon>Embryophyta</taxon>
        <taxon>Tracheophyta</taxon>
        <taxon>Spermatophyta</taxon>
        <taxon>Magnoliopsida</taxon>
        <taxon>eudicotyledons</taxon>
        <taxon>Gunneridae</taxon>
        <taxon>Pentapetalae</taxon>
        <taxon>asterids</taxon>
        <taxon>lamiids</taxon>
        <taxon>Lamiales</taxon>
        <taxon>Orobanchaceae</taxon>
        <taxon>Rehmannieae</taxon>
        <taxon>Rehmannia</taxon>
    </lineage>
</organism>
<dbReference type="Pfam" id="PF13456">
    <property type="entry name" value="RVT_3"/>
    <property type="match status" value="1"/>
</dbReference>
<dbReference type="Gene3D" id="3.30.420.10">
    <property type="entry name" value="Ribonuclease H-like superfamily/Ribonuclease H"/>
    <property type="match status" value="1"/>
</dbReference>
<dbReference type="SUPFAM" id="SSF53098">
    <property type="entry name" value="Ribonuclease H-like"/>
    <property type="match status" value="1"/>
</dbReference>
<dbReference type="InterPro" id="IPR012337">
    <property type="entry name" value="RNaseH-like_sf"/>
</dbReference>
<dbReference type="PANTHER" id="PTHR47723:SF24">
    <property type="entry name" value="RNASE H TYPE-1 DOMAIN-CONTAINING PROTEIN"/>
    <property type="match status" value="1"/>
</dbReference>
<name>A0ABR0XMQ8_REHGL</name>